<name>A0A6A3I7D1_9STRA</name>
<evidence type="ECO:0000313" key="2">
    <source>
        <dbReference type="EMBL" id="KAE8976198.1"/>
    </source>
</evidence>
<accession>A0A6A3I7D1</accession>
<evidence type="ECO:0000313" key="3">
    <source>
        <dbReference type="Proteomes" id="UP000429607"/>
    </source>
</evidence>
<dbReference type="EMBL" id="QXFV01003500">
    <property type="protein sequence ID" value="KAE8976198.1"/>
    <property type="molecule type" value="Genomic_DNA"/>
</dbReference>
<dbReference type="AlphaFoldDB" id="A0A6A3I7D1"/>
<feature type="region of interest" description="Disordered" evidence="1">
    <location>
        <begin position="525"/>
        <end position="558"/>
    </location>
</feature>
<feature type="compositionally biased region" description="Polar residues" evidence="1">
    <location>
        <begin position="310"/>
        <end position="325"/>
    </location>
</feature>
<comment type="caution">
    <text evidence="2">The sequence shown here is derived from an EMBL/GenBank/DDBJ whole genome shotgun (WGS) entry which is preliminary data.</text>
</comment>
<proteinExistence type="predicted"/>
<reference evidence="2 3" key="1">
    <citation type="submission" date="2018-09" db="EMBL/GenBank/DDBJ databases">
        <title>Genomic investigation of the strawberry pathogen Phytophthora fragariae indicates pathogenicity is determined by transcriptional variation in three key races.</title>
        <authorList>
            <person name="Adams T.M."/>
            <person name="Armitage A.D."/>
            <person name="Sobczyk M.K."/>
            <person name="Bates H.J."/>
            <person name="Dunwell J.M."/>
            <person name="Nellist C.F."/>
            <person name="Harrison R.J."/>
        </authorList>
    </citation>
    <scope>NUCLEOTIDE SEQUENCE [LARGE SCALE GENOMIC DNA]</scope>
    <source>
        <strain evidence="2 3">SCRP249</strain>
    </source>
</reference>
<organism evidence="2 3">
    <name type="scientific">Phytophthora rubi</name>
    <dbReference type="NCBI Taxonomy" id="129364"/>
    <lineage>
        <taxon>Eukaryota</taxon>
        <taxon>Sar</taxon>
        <taxon>Stramenopiles</taxon>
        <taxon>Oomycota</taxon>
        <taxon>Peronosporomycetes</taxon>
        <taxon>Peronosporales</taxon>
        <taxon>Peronosporaceae</taxon>
        <taxon>Phytophthora</taxon>
    </lineage>
</organism>
<dbReference type="Proteomes" id="UP000429607">
    <property type="component" value="Unassembled WGS sequence"/>
</dbReference>
<sequence length="621" mass="68206">MQNPSVSIGAIAFVGPPHISALEGFTYVTVTKVQGTTATVQITGPDDTEESNEFEVKCATIRHRIVGADERELWPGSYVGHPIAFVQPAGITCGQWAYGLVSGYSMQNGAAVLTVRSGTEILRLPLTSPQSVIAVDRLNYALCTGATVNATGMNAFELLDRQNEVIVACGKSRSGIPASVLSTMLSVAFEPEEQVPLIRPDTLAVVLVRRQHIVDCEMDSRSNNPNDVFVDRLLPAPPTSAPEPLPTDLPLSNCMDMAFSDSDDEGKTEDPTEQANISLVRLQNRRLRKRTRDSDEDGSGLLPADDIDNPTLSLSSDAQASSFRPSQMERYVHNAVAHPSLRGKNAQAILESVQQGRQTQFLATPPVLRLAYDFSFHVRGLSLMHFRRFMEELEQQPTMSGVNMTNFGRVNSLHPATPPRTVSDIVEAFNTLLLFADRFYSPLVYSFIKAGATFMEKYAVLSRPDPATCNMLVFWVNSKLGKFRSEVIATNVQTAALIGNEFARNDDHLMELFQAQQERQVTALVASRTSRAAPGSRPSHSRDQRTQKPSAVPRELSSMLPKQGNKTLCMRYISKKGCTGPAPGLCFDPNRAHFRPIALPADAKAFIDKNFFGLGQEYQDL</sequence>
<feature type="compositionally biased region" description="Pro residues" evidence="1">
    <location>
        <begin position="235"/>
        <end position="247"/>
    </location>
</feature>
<protein>
    <submittedName>
        <fullName evidence="2">Uncharacterized protein</fullName>
    </submittedName>
</protein>
<evidence type="ECO:0000256" key="1">
    <source>
        <dbReference type="SAM" id="MobiDB-lite"/>
    </source>
</evidence>
<feature type="region of interest" description="Disordered" evidence="1">
    <location>
        <begin position="219"/>
        <end position="326"/>
    </location>
</feature>
<gene>
    <name evidence="2" type="ORF">PR001_g25485</name>
</gene>